<dbReference type="SUPFAM" id="SSF56059">
    <property type="entry name" value="Glutathione synthetase ATP-binding domain-like"/>
    <property type="match status" value="1"/>
</dbReference>
<evidence type="ECO:0000256" key="2">
    <source>
        <dbReference type="ARBA" id="ARBA00022741"/>
    </source>
</evidence>
<dbReference type="Pfam" id="PF02222">
    <property type="entry name" value="ATP-grasp"/>
    <property type="match status" value="1"/>
</dbReference>
<evidence type="ECO:0000256" key="1">
    <source>
        <dbReference type="ARBA" id="ARBA00022598"/>
    </source>
</evidence>
<comment type="function">
    <text evidence="6">Catalyzes the ATP-dependent conversion of 5-aminoimidazole ribonucleotide (AIR) and HCO(3)- to N5-carboxyaminoimidazole ribonucleotide (N5-CAIR).</text>
</comment>
<protein>
    <recommendedName>
        <fullName evidence="5 6">N5-carboxyaminoimidazole ribonucleotide synthase</fullName>
        <shortName evidence="5 6">N5-CAIR synthase</shortName>
        <ecNumber evidence="5 6">6.3.4.18</ecNumber>
    </recommendedName>
    <alternativeName>
        <fullName evidence="5 6">5-(carboxyamino)imidazole ribonucleotide synthetase</fullName>
    </alternativeName>
</protein>
<feature type="binding site" evidence="5">
    <location>
        <position position="215"/>
    </location>
    <ligand>
        <name>ATP</name>
        <dbReference type="ChEBI" id="CHEBI:30616"/>
    </ligand>
</feature>
<dbReference type="Proteomes" id="UP000279911">
    <property type="component" value="Unassembled WGS sequence"/>
</dbReference>
<proteinExistence type="inferred from homology"/>
<feature type="domain" description="ATP-grasp" evidence="7">
    <location>
        <begin position="113"/>
        <end position="299"/>
    </location>
</feature>
<evidence type="ECO:0000259" key="7">
    <source>
        <dbReference type="PROSITE" id="PS50975"/>
    </source>
</evidence>
<dbReference type="SUPFAM" id="SSF51246">
    <property type="entry name" value="Rudiment single hybrid motif"/>
    <property type="match status" value="1"/>
</dbReference>
<name>A0A427TH46_9BACI</name>
<sequence>MSLFKLILPGQTIGIIGGGQLGKMMAQCAKAMGFRVVVLDPTEDCPCGQVADEQIVGNYDDLEKIKQLSESSDVITYEFENIDAEALEWLKQYAYVPQGTELLRVTQDRIEEKRNIEAAGVRVAPYTVVARAEDVKAGAGKLGLPAVLKTARGGYDGKGQLVLRSVEDINLAETLVSQGQCVLEKWIPFEKEISVIITRGTNGESTVFPVAENIHNQNILHQTIVPARISPVAEAKAIEAAKQIAAALGLVGTLAVEMFLAENDELYINELAPRPHNSGHFSIEACETSQFEQHVRAVCGWPLGSTELMKPAVMVNILGEHQQPLLDQIGELQDWKIHLYGKKDPKYKRKMGHVTLLRETVEIALEEAEKSGIWEGAAEMIGGQKR</sequence>
<dbReference type="UniPathway" id="UPA00074">
    <property type="reaction ID" value="UER00942"/>
</dbReference>
<gene>
    <name evidence="5 6 8" type="primary">purK</name>
    <name evidence="8" type="ORF">EJA10_21005</name>
</gene>
<dbReference type="NCBIfam" id="NF004679">
    <property type="entry name" value="PRK06019.1-5"/>
    <property type="match status" value="1"/>
</dbReference>
<dbReference type="InterPro" id="IPR016185">
    <property type="entry name" value="PreATP-grasp_dom_sf"/>
</dbReference>
<dbReference type="Gene3D" id="3.30.470.20">
    <property type="entry name" value="ATP-grasp fold, B domain"/>
    <property type="match status" value="1"/>
</dbReference>
<feature type="binding site" evidence="5">
    <location>
        <begin position="154"/>
        <end position="160"/>
    </location>
    <ligand>
        <name>ATP</name>
        <dbReference type="ChEBI" id="CHEBI:30616"/>
    </ligand>
</feature>
<evidence type="ECO:0000256" key="6">
    <source>
        <dbReference type="RuleBase" id="RU361200"/>
    </source>
</evidence>
<dbReference type="FunFam" id="3.30.1490.20:FF:000015">
    <property type="entry name" value="N5-carboxyaminoimidazole ribonucleotide synthase"/>
    <property type="match status" value="1"/>
</dbReference>
<dbReference type="AlphaFoldDB" id="A0A427TH46"/>
<keyword evidence="4 5" id="KW-0067">ATP-binding</keyword>
<comment type="subunit">
    <text evidence="5 6">Homodimer.</text>
</comment>
<dbReference type="Pfam" id="PF17769">
    <property type="entry name" value="PurK_C"/>
    <property type="match status" value="1"/>
</dbReference>
<comment type="function">
    <text evidence="5">Catalyzes the ATP-dependent conversion of 5-aminoimidazole ribonucleotide (AIR) and HCO(3)(-) to N5-carboxyaminoimidazole ribonucleotide (N5-CAIR).</text>
</comment>
<dbReference type="STRING" id="285983.UB32_04060"/>
<dbReference type="Gene3D" id="3.30.1490.20">
    <property type="entry name" value="ATP-grasp fold, A domain"/>
    <property type="match status" value="1"/>
</dbReference>
<comment type="caution">
    <text evidence="8">The sequence shown here is derived from an EMBL/GenBank/DDBJ whole genome shotgun (WGS) entry which is preliminary data.</text>
</comment>
<feature type="binding site" evidence="5">
    <location>
        <position position="149"/>
    </location>
    <ligand>
        <name>ATP</name>
        <dbReference type="ChEBI" id="CHEBI:30616"/>
    </ligand>
</feature>
<accession>A0A427TH46</accession>
<evidence type="ECO:0000256" key="4">
    <source>
        <dbReference type="ARBA" id="ARBA00022840"/>
    </source>
</evidence>
<dbReference type="InterPro" id="IPR011761">
    <property type="entry name" value="ATP-grasp"/>
</dbReference>
<dbReference type="RefSeq" id="WP_125482002.1">
    <property type="nucleotide sequence ID" value="NZ_RSFW01000031.1"/>
</dbReference>
<dbReference type="NCBIfam" id="TIGR01161">
    <property type="entry name" value="purK"/>
    <property type="match status" value="1"/>
</dbReference>
<comment type="catalytic activity">
    <reaction evidence="5 6">
        <text>5-amino-1-(5-phospho-beta-D-ribosyl)imidazole + hydrogencarbonate + ATP = 5-carboxyamino-1-(5-phospho-D-ribosyl)imidazole + ADP + phosphate + 2 H(+)</text>
        <dbReference type="Rhea" id="RHEA:19317"/>
        <dbReference type="ChEBI" id="CHEBI:15378"/>
        <dbReference type="ChEBI" id="CHEBI:17544"/>
        <dbReference type="ChEBI" id="CHEBI:30616"/>
        <dbReference type="ChEBI" id="CHEBI:43474"/>
        <dbReference type="ChEBI" id="CHEBI:58730"/>
        <dbReference type="ChEBI" id="CHEBI:137981"/>
        <dbReference type="ChEBI" id="CHEBI:456216"/>
        <dbReference type="EC" id="6.3.4.18"/>
    </reaction>
</comment>
<dbReference type="InterPro" id="IPR011054">
    <property type="entry name" value="Rudment_hybrid_motif"/>
</dbReference>
<keyword evidence="3 5" id="KW-0658">Purine biosynthesis</keyword>
<dbReference type="OrthoDB" id="9804625at2"/>
<feature type="binding site" evidence="5">
    <location>
        <position position="192"/>
    </location>
    <ligand>
        <name>ATP</name>
        <dbReference type="ChEBI" id="CHEBI:30616"/>
    </ligand>
</feature>
<dbReference type="InterPro" id="IPR054350">
    <property type="entry name" value="PurT/PurK_preATP-grasp"/>
</dbReference>
<organism evidence="8 9">
    <name type="scientific">Mesobacillus subterraneus</name>
    <dbReference type="NCBI Taxonomy" id="285983"/>
    <lineage>
        <taxon>Bacteria</taxon>
        <taxon>Bacillati</taxon>
        <taxon>Bacillota</taxon>
        <taxon>Bacilli</taxon>
        <taxon>Bacillales</taxon>
        <taxon>Bacillaceae</taxon>
        <taxon>Mesobacillus</taxon>
    </lineage>
</organism>
<comment type="pathway">
    <text evidence="5 6">Purine metabolism; IMP biosynthesis via de novo pathway; 5-amino-1-(5-phospho-D-ribosyl)imidazole-4-carboxylate from 5-amino-1-(5-phospho-D-ribosyl)imidazole (N5-CAIR route): step 1/2.</text>
</comment>
<evidence type="ECO:0000313" key="8">
    <source>
        <dbReference type="EMBL" id="RSD22524.1"/>
    </source>
</evidence>
<dbReference type="InterPro" id="IPR003135">
    <property type="entry name" value="ATP-grasp_carboxylate-amine"/>
</dbReference>
<dbReference type="GO" id="GO:0006189">
    <property type="term" value="P:'de novo' IMP biosynthetic process"/>
    <property type="evidence" value="ECO:0007669"/>
    <property type="project" value="UniProtKB-UniRule"/>
</dbReference>
<reference evidence="9" key="1">
    <citation type="submission" date="2018-12" db="EMBL/GenBank/DDBJ databases">
        <title>Bacillus chawlae sp. nov., Bacillus glennii sp. nov., and Bacillus saganii sp. nov. Isolated from the Vehicle Assembly Building at Kennedy Space Center where the Viking Spacecraft were Assembled.</title>
        <authorList>
            <person name="Seuylemezian A."/>
            <person name="Vaishampayan P."/>
        </authorList>
    </citation>
    <scope>NUCLEOTIDE SEQUENCE [LARGE SCALE GENOMIC DNA]</scope>
    <source>
        <strain evidence="9">DSM 13966</strain>
    </source>
</reference>
<feature type="binding site" evidence="5">
    <location>
        <begin position="269"/>
        <end position="270"/>
    </location>
    <ligand>
        <name>ATP</name>
        <dbReference type="ChEBI" id="CHEBI:30616"/>
    </ligand>
</feature>
<dbReference type="GO" id="GO:0005524">
    <property type="term" value="F:ATP binding"/>
    <property type="evidence" value="ECO:0007669"/>
    <property type="project" value="UniProtKB-UniRule"/>
</dbReference>
<dbReference type="GO" id="GO:0005829">
    <property type="term" value="C:cytosol"/>
    <property type="evidence" value="ECO:0007669"/>
    <property type="project" value="TreeGrafter"/>
</dbReference>
<dbReference type="InterPro" id="IPR040686">
    <property type="entry name" value="PurK_C"/>
</dbReference>
<dbReference type="FunFam" id="3.40.50.20:FF:000016">
    <property type="entry name" value="N5-carboxyaminoimidazole ribonucleotide synthase"/>
    <property type="match status" value="1"/>
</dbReference>
<keyword evidence="2 5" id="KW-0547">Nucleotide-binding</keyword>
<dbReference type="FunFam" id="3.30.470.20:FF:000029">
    <property type="entry name" value="N5-carboxyaminoimidazole ribonucleotide synthase"/>
    <property type="match status" value="1"/>
</dbReference>
<dbReference type="Gene3D" id="3.40.50.20">
    <property type="match status" value="1"/>
</dbReference>
<dbReference type="Pfam" id="PF22660">
    <property type="entry name" value="RS_preATP-grasp-like"/>
    <property type="match status" value="1"/>
</dbReference>
<dbReference type="InterPro" id="IPR013815">
    <property type="entry name" value="ATP_grasp_subdomain_1"/>
</dbReference>
<feature type="binding site" evidence="5">
    <location>
        <position position="109"/>
    </location>
    <ligand>
        <name>ATP</name>
        <dbReference type="ChEBI" id="CHEBI:30616"/>
    </ligand>
</feature>
<evidence type="ECO:0000313" key="9">
    <source>
        <dbReference type="Proteomes" id="UP000279911"/>
    </source>
</evidence>
<dbReference type="EMBL" id="RSFW01000031">
    <property type="protein sequence ID" value="RSD22524.1"/>
    <property type="molecule type" value="Genomic_DNA"/>
</dbReference>
<dbReference type="InterPro" id="IPR005875">
    <property type="entry name" value="PurK"/>
</dbReference>
<dbReference type="SUPFAM" id="SSF52440">
    <property type="entry name" value="PreATP-grasp domain"/>
    <property type="match status" value="1"/>
</dbReference>
<dbReference type="GO" id="GO:0004638">
    <property type="term" value="F:phosphoribosylaminoimidazole carboxylase activity"/>
    <property type="evidence" value="ECO:0007669"/>
    <property type="project" value="InterPro"/>
</dbReference>
<dbReference type="GO" id="GO:0046872">
    <property type="term" value="F:metal ion binding"/>
    <property type="evidence" value="ECO:0007669"/>
    <property type="project" value="InterPro"/>
</dbReference>
<evidence type="ECO:0000256" key="3">
    <source>
        <dbReference type="ARBA" id="ARBA00022755"/>
    </source>
</evidence>
<dbReference type="HAMAP" id="MF_01928">
    <property type="entry name" value="PurK"/>
    <property type="match status" value="1"/>
</dbReference>
<dbReference type="PANTHER" id="PTHR11609:SF5">
    <property type="entry name" value="PHOSPHORIBOSYLAMINOIMIDAZOLE CARBOXYLASE"/>
    <property type="match status" value="1"/>
</dbReference>
<dbReference type="GO" id="GO:0034028">
    <property type="term" value="F:5-(carboxyamino)imidazole ribonucleotide synthase activity"/>
    <property type="evidence" value="ECO:0007669"/>
    <property type="project" value="UniProtKB-UniRule"/>
</dbReference>
<dbReference type="NCBIfam" id="NF004676">
    <property type="entry name" value="PRK06019.1-2"/>
    <property type="match status" value="1"/>
</dbReference>
<dbReference type="PANTHER" id="PTHR11609">
    <property type="entry name" value="PURINE BIOSYNTHESIS PROTEIN 6/7, PUR6/7"/>
    <property type="match status" value="1"/>
</dbReference>
<dbReference type="EC" id="6.3.4.18" evidence="5 6"/>
<dbReference type="NCBIfam" id="NF004675">
    <property type="entry name" value="PRK06019.1-1"/>
    <property type="match status" value="1"/>
</dbReference>
<feature type="binding site" evidence="5">
    <location>
        <begin position="184"/>
        <end position="187"/>
    </location>
    <ligand>
        <name>ATP</name>
        <dbReference type="ChEBI" id="CHEBI:30616"/>
    </ligand>
</feature>
<dbReference type="PROSITE" id="PS50975">
    <property type="entry name" value="ATP_GRASP"/>
    <property type="match status" value="1"/>
</dbReference>
<keyword evidence="1 5" id="KW-0436">Ligase</keyword>
<evidence type="ECO:0000256" key="5">
    <source>
        <dbReference type="HAMAP-Rule" id="MF_01928"/>
    </source>
</evidence>
<comment type="similarity">
    <text evidence="5 6">Belongs to the PurK/PurT family.</text>
</comment>